<keyword evidence="1" id="KW-0175">Coiled coil</keyword>
<protein>
    <recommendedName>
        <fullName evidence="5">Tetratricopeptide repeat protein</fullName>
    </recommendedName>
</protein>
<dbReference type="OrthoDB" id="5731372at2"/>
<evidence type="ECO:0000313" key="3">
    <source>
        <dbReference type="EMBL" id="TGD73991.1"/>
    </source>
</evidence>
<keyword evidence="2" id="KW-0732">Signal</keyword>
<comment type="caution">
    <text evidence="3">The sequence shown here is derived from an EMBL/GenBank/DDBJ whole genome shotgun (WGS) entry which is preliminary data.</text>
</comment>
<feature type="chain" id="PRO_5021372108" description="Tetratricopeptide repeat protein" evidence="2">
    <location>
        <begin position="23"/>
        <end position="191"/>
    </location>
</feature>
<evidence type="ECO:0000256" key="2">
    <source>
        <dbReference type="SAM" id="SignalP"/>
    </source>
</evidence>
<dbReference type="PROSITE" id="PS51257">
    <property type="entry name" value="PROKAR_LIPOPROTEIN"/>
    <property type="match status" value="1"/>
</dbReference>
<gene>
    <name evidence="3" type="ORF">E4634_07575</name>
</gene>
<name>A0A4Z0M3A9_9GAMM</name>
<keyword evidence="4" id="KW-1185">Reference proteome</keyword>
<dbReference type="EMBL" id="SRLE01000006">
    <property type="protein sequence ID" value="TGD73991.1"/>
    <property type="molecule type" value="Genomic_DNA"/>
</dbReference>
<sequence length="191" mass="20863">MPPRIVLSSLLAASLLLLQACAQAPQSDTPVEEQAPEISLNLPAAPQCACDAPEAHDYTFLEKGFNSLIAGDFTEAVQYFERYQRLEDSPEAAWEAGIGIAYVSSLQASPSYDPAAAARRFAALNKQPWQSMDVHTHCLLLRQSLDNARSLERRIAAAQAENSTLKDELAKREEAIKRLRELTLGQKGGAP</sequence>
<dbReference type="RefSeq" id="WP_135442419.1">
    <property type="nucleotide sequence ID" value="NZ_SRLE01000006.1"/>
</dbReference>
<evidence type="ECO:0008006" key="5">
    <source>
        <dbReference type="Google" id="ProtNLM"/>
    </source>
</evidence>
<reference evidence="3 4" key="1">
    <citation type="submission" date="2019-04" db="EMBL/GenBank/DDBJ databases">
        <title>Taxonomy of novel Haliea sp. from mangrove soil of West Coast of India.</title>
        <authorList>
            <person name="Verma A."/>
            <person name="Kumar P."/>
            <person name="Krishnamurthi S."/>
        </authorList>
    </citation>
    <scope>NUCLEOTIDE SEQUENCE [LARGE SCALE GENOMIC DNA]</scope>
    <source>
        <strain evidence="3 4">SAOS-164</strain>
    </source>
</reference>
<dbReference type="Proteomes" id="UP000298050">
    <property type="component" value="Unassembled WGS sequence"/>
</dbReference>
<evidence type="ECO:0000256" key="1">
    <source>
        <dbReference type="SAM" id="Coils"/>
    </source>
</evidence>
<evidence type="ECO:0000313" key="4">
    <source>
        <dbReference type="Proteomes" id="UP000298050"/>
    </source>
</evidence>
<feature type="signal peptide" evidence="2">
    <location>
        <begin position="1"/>
        <end position="22"/>
    </location>
</feature>
<accession>A0A4Z0M3A9</accession>
<feature type="coiled-coil region" evidence="1">
    <location>
        <begin position="141"/>
        <end position="182"/>
    </location>
</feature>
<organism evidence="3 4">
    <name type="scientific">Mangrovimicrobium sediminis</name>
    <dbReference type="NCBI Taxonomy" id="2562682"/>
    <lineage>
        <taxon>Bacteria</taxon>
        <taxon>Pseudomonadati</taxon>
        <taxon>Pseudomonadota</taxon>
        <taxon>Gammaproteobacteria</taxon>
        <taxon>Cellvibrionales</taxon>
        <taxon>Halieaceae</taxon>
        <taxon>Mangrovimicrobium</taxon>
    </lineage>
</organism>
<proteinExistence type="predicted"/>
<dbReference type="AlphaFoldDB" id="A0A4Z0M3A9"/>